<keyword evidence="7 8" id="KW-0472">Membrane</keyword>
<keyword evidence="3" id="KW-1003">Cell membrane</keyword>
<feature type="transmembrane region" description="Helical" evidence="8">
    <location>
        <begin position="473"/>
        <end position="491"/>
    </location>
</feature>
<feature type="transmembrane region" description="Helical" evidence="8">
    <location>
        <begin position="189"/>
        <end position="206"/>
    </location>
</feature>
<feature type="transmembrane region" description="Helical" evidence="8">
    <location>
        <begin position="336"/>
        <end position="360"/>
    </location>
</feature>
<reference evidence="10" key="1">
    <citation type="journal article" date="2019" name="Int. J. Syst. Evol. Microbiol.">
        <title>The Global Catalogue of Microorganisms (GCM) 10K type strain sequencing project: providing services to taxonomists for standard genome sequencing and annotation.</title>
        <authorList>
            <consortium name="The Broad Institute Genomics Platform"/>
            <consortium name="The Broad Institute Genome Sequencing Center for Infectious Disease"/>
            <person name="Wu L."/>
            <person name="Ma J."/>
        </authorList>
    </citation>
    <scope>NUCLEOTIDE SEQUENCE [LARGE SCALE GENOMIC DNA]</scope>
    <source>
        <strain evidence="10">KACC 12602</strain>
    </source>
</reference>
<sequence length="608" mass="68403">MQLSQNFRQKYEALKRLRKKLLNIAGYAFFFLSLLSFLLMIYDLGFKYDAETEATIHHLNSYLLIIFFVALLNRFLAIVIWKAKESKSRLTETLVLLFFVIALSMRFFMRHEQLAAIPWISFFNGAVFTYMVFVYVFVLEVSRRTFKIYHSRYSPALLFIYSFLILIFAGAGLLLLPKASYQGIGPVDALFTATSAVCVTGLTVVDTATHFTPFGKKIIILLIQLGGLGIMTFTSFFALLFQKTSSFQNQLFMQNLVNEDKIGETFRTIIKIVLITLSIEAAGAIFLFNSLNPETFNGDTAQQWGFAVFHAISAFCNAGFSLFTDGLYDVNLRFNYYFQLIIAGLIIFGGLGFPVFFNLYKYAEDRLKNVYFRFFRKHRYKHAPRLLMLNSKIVLVTTAFLLVIGTILFAITEYNYSLQEHTGFGKVVTAFFGSVTPRTAGFNTVNMATLAPTTVLVYLFLMWIGAAPASTGGGIKVTTFAVAFLNIISIGKGRENLEILNREVPNESLKRAFGVVFLSIMIIGLNIFLIMLLDPGHEPLAVAFEVISAFGTVGLSLNLTASLSTFSKAVIMITMFLGRVGIITFIIGFITSHKTKRYQYPSENIIIS</sequence>
<feature type="transmembrane region" description="Helical" evidence="8">
    <location>
        <begin position="569"/>
        <end position="590"/>
    </location>
</feature>
<feature type="transmembrane region" description="Helical" evidence="8">
    <location>
        <begin position="386"/>
        <end position="411"/>
    </location>
</feature>
<dbReference type="Proteomes" id="UP001596161">
    <property type="component" value="Unassembled WGS sequence"/>
</dbReference>
<keyword evidence="4 8" id="KW-0812">Transmembrane</keyword>
<evidence type="ECO:0000256" key="8">
    <source>
        <dbReference type="SAM" id="Phobius"/>
    </source>
</evidence>
<feature type="transmembrane region" description="Helical" evidence="8">
    <location>
        <begin position="304"/>
        <end position="324"/>
    </location>
</feature>
<gene>
    <name evidence="9" type="ORF">ACFPIB_11970</name>
</gene>
<evidence type="ECO:0000256" key="7">
    <source>
        <dbReference type="ARBA" id="ARBA00023136"/>
    </source>
</evidence>
<feature type="transmembrane region" description="Helical" evidence="8">
    <location>
        <begin position="158"/>
        <end position="177"/>
    </location>
</feature>
<keyword evidence="6" id="KW-0406">Ion transport</keyword>
<accession>A0ABW0EAC7</accession>
<feature type="transmembrane region" description="Helical" evidence="8">
    <location>
        <begin position="21"/>
        <end position="42"/>
    </location>
</feature>
<proteinExistence type="predicted"/>
<evidence type="ECO:0000256" key="6">
    <source>
        <dbReference type="ARBA" id="ARBA00023065"/>
    </source>
</evidence>
<evidence type="ECO:0000256" key="1">
    <source>
        <dbReference type="ARBA" id="ARBA00004651"/>
    </source>
</evidence>
<evidence type="ECO:0000256" key="5">
    <source>
        <dbReference type="ARBA" id="ARBA00022989"/>
    </source>
</evidence>
<evidence type="ECO:0000256" key="4">
    <source>
        <dbReference type="ARBA" id="ARBA00022692"/>
    </source>
</evidence>
<evidence type="ECO:0000256" key="2">
    <source>
        <dbReference type="ARBA" id="ARBA00022448"/>
    </source>
</evidence>
<feature type="transmembrane region" description="Helical" evidence="8">
    <location>
        <begin position="540"/>
        <end position="563"/>
    </location>
</feature>
<dbReference type="PANTHER" id="PTHR32024:SF1">
    <property type="entry name" value="KTR SYSTEM POTASSIUM UPTAKE PROTEIN B"/>
    <property type="match status" value="1"/>
</dbReference>
<feature type="transmembrane region" description="Helical" evidence="8">
    <location>
        <begin position="115"/>
        <end position="138"/>
    </location>
</feature>
<evidence type="ECO:0000313" key="9">
    <source>
        <dbReference type="EMBL" id="MFC5271332.1"/>
    </source>
</evidence>
<feature type="transmembrane region" description="Helical" evidence="8">
    <location>
        <begin position="447"/>
        <end position="466"/>
    </location>
</feature>
<evidence type="ECO:0000313" key="10">
    <source>
        <dbReference type="Proteomes" id="UP001596161"/>
    </source>
</evidence>
<organism evidence="9 10">
    <name type="scientific">Adhaeribacter terreus</name>
    <dbReference type="NCBI Taxonomy" id="529703"/>
    <lineage>
        <taxon>Bacteria</taxon>
        <taxon>Pseudomonadati</taxon>
        <taxon>Bacteroidota</taxon>
        <taxon>Cytophagia</taxon>
        <taxon>Cytophagales</taxon>
        <taxon>Hymenobacteraceae</taxon>
        <taxon>Adhaeribacter</taxon>
    </lineage>
</organism>
<comment type="subcellular location">
    <subcellularLocation>
        <location evidence="1">Cell membrane</location>
        <topology evidence="1">Multi-pass membrane protein</topology>
    </subcellularLocation>
</comment>
<evidence type="ECO:0000256" key="3">
    <source>
        <dbReference type="ARBA" id="ARBA00022475"/>
    </source>
</evidence>
<dbReference type="Pfam" id="PF02386">
    <property type="entry name" value="TrkH"/>
    <property type="match status" value="1"/>
</dbReference>
<feature type="transmembrane region" description="Helical" evidence="8">
    <location>
        <begin position="93"/>
        <end position="109"/>
    </location>
</feature>
<feature type="transmembrane region" description="Helical" evidence="8">
    <location>
        <begin position="511"/>
        <end position="533"/>
    </location>
</feature>
<feature type="transmembrane region" description="Helical" evidence="8">
    <location>
        <begin position="218"/>
        <end position="241"/>
    </location>
</feature>
<keyword evidence="2" id="KW-0813">Transport</keyword>
<comment type="caution">
    <text evidence="9">The sequence shown here is derived from an EMBL/GenBank/DDBJ whole genome shotgun (WGS) entry which is preliminary data.</text>
</comment>
<dbReference type="PANTHER" id="PTHR32024">
    <property type="entry name" value="TRK SYSTEM POTASSIUM UPTAKE PROTEIN TRKG-RELATED"/>
    <property type="match status" value="1"/>
</dbReference>
<keyword evidence="5 8" id="KW-1133">Transmembrane helix</keyword>
<dbReference type="InterPro" id="IPR003445">
    <property type="entry name" value="Cat_transpt"/>
</dbReference>
<dbReference type="EMBL" id="JBHSKT010000006">
    <property type="protein sequence ID" value="MFC5271332.1"/>
    <property type="molecule type" value="Genomic_DNA"/>
</dbReference>
<feature type="transmembrane region" description="Helical" evidence="8">
    <location>
        <begin position="269"/>
        <end position="292"/>
    </location>
</feature>
<feature type="transmembrane region" description="Helical" evidence="8">
    <location>
        <begin position="62"/>
        <end position="81"/>
    </location>
</feature>
<name>A0ABW0EAC7_9BACT</name>
<keyword evidence="10" id="KW-1185">Reference proteome</keyword>
<protein>
    <submittedName>
        <fullName evidence="9">TrkH family potassium uptake protein</fullName>
    </submittedName>
</protein>
<dbReference type="RefSeq" id="WP_378017697.1">
    <property type="nucleotide sequence ID" value="NZ_JBHSKT010000006.1"/>
</dbReference>